<accession>A0A835CES8</accession>
<dbReference type="AlphaFoldDB" id="A0A835CES8"/>
<evidence type="ECO:0000313" key="2">
    <source>
        <dbReference type="Proteomes" id="UP000634136"/>
    </source>
</evidence>
<name>A0A835CES8_9FABA</name>
<reference evidence="1" key="1">
    <citation type="submission" date="2020-09" db="EMBL/GenBank/DDBJ databases">
        <title>Genome-Enabled Discovery of Anthraquinone Biosynthesis in Senna tora.</title>
        <authorList>
            <person name="Kang S.-H."/>
            <person name="Pandey R.P."/>
            <person name="Lee C.-M."/>
            <person name="Sim J.-S."/>
            <person name="Jeong J.-T."/>
            <person name="Choi B.-S."/>
            <person name="Jung M."/>
            <person name="Ginzburg D."/>
            <person name="Zhao K."/>
            <person name="Won S.Y."/>
            <person name="Oh T.-J."/>
            <person name="Yu Y."/>
            <person name="Kim N.-H."/>
            <person name="Lee O.R."/>
            <person name="Lee T.-H."/>
            <person name="Bashyal P."/>
            <person name="Kim T.-S."/>
            <person name="Lee W.-H."/>
            <person name="Kawkins C."/>
            <person name="Kim C.-K."/>
            <person name="Kim J.S."/>
            <person name="Ahn B.O."/>
            <person name="Rhee S.Y."/>
            <person name="Sohng J.K."/>
        </authorList>
    </citation>
    <scope>NUCLEOTIDE SEQUENCE</scope>
    <source>
        <tissue evidence="1">Leaf</tissue>
    </source>
</reference>
<sequence>MGYERGYLAIVDECSCFRDLTKATIDP</sequence>
<protein>
    <submittedName>
        <fullName evidence="1">Uncharacterized protein</fullName>
    </submittedName>
</protein>
<organism evidence="1 2">
    <name type="scientific">Senna tora</name>
    <dbReference type="NCBI Taxonomy" id="362788"/>
    <lineage>
        <taxon>Eukaryota</taxon>
        <taxon>Viridiplantae</taxon>
        <taxon>Streptophyta</taxon>
        <taxon>Embryophyta</taxon>
        <taxon>Tracheophyta</taxon>
        <taxon>Spermatophyta</taxon>
        <taxon>Magnoliopsida</taxon>
        <taxon>eudicotyledons</taxon>
        <taxon>Gunneridae</taxon>
        <taxon>Pentapetalae</taxon>
        <taxon>rosids</taxon>
        <taxon>fabids</taxon>
        <taxon>Fabales</taxon>
        <taxon>Fabaceae</taxon>
        <taxon>Caesalpinioideae</taxon>
        <taxon>Cassia clade</taxon>
        <taxon>Senna</taxon>
    </lineage>
</organism>
<keyword evidence="2" id="KW-1185">Reference proteome</keyword>
<comment type="caution">
    <text evidence="1">The sequence shown here is derived from an EMBL/GenBank/DDBJ whole genome shotgun (WGS) entry which is preliminary data.</text>
</comment>
<dbReference type="Proteomes" id="UP000634136">
    <property type="component" value="Unassembled WGS sequence"/>
</dbReference>
<evidence type="ECO:0000313" key="1">
    <source>
        <dbReference type="EMBL" id="KAF7836207.1"/>
    </source>
</evidence>
<proteinExistence type="predicted"/>
<dbReference type="EMBL" id="JAAIUW010000004">
    <property type="protein sequence ID" value="KAF7836207.1"/>
    <property type="molecule type" value="Genomic_DNA"/>
</dbReference>
<gene>
    <name evidence="1" type="ORF">G2W53_011066</name>
</gene>